<dbReference type="PATRIC" id="fig|1292037.4.peg.1413"/>
<dbReference type="InterPro" id="IPR003018">
    <property type="entry name" value="GAF"/>
</dbReference>
<comment type="caution">
    <text evidence="4">The sequence shown here is derived from an EMBL/GenBank/DDBJ whole genome shotgun (WGS) entry which is preliminary data.</text>
</comment>
<gene>
    <name evidence="4" type="ORF">H480_07273</name>
</gene>
<dbReference type="Proteomes" id="UP000014139">
    <property type="component" value="Unassembled WGS sequence"/>
</dbReference>
<dbReference type="RefSeq" id="WP_003064710.1">
    <property type="nucleotide sequence ID" value="NZ_AOUO01000076.1"/>
</dbReference>
<evidence type="ECO:0000313" key="4">
    <source>
        <dbReference type="EMBL" id="EOD69240.1"/>
    </source>
</evidence>
<proteinExistence type="predicted"/>
<keyword evidence="2" id="KW-0804">Transcription</keyword>
<dbReference type="Gene3D" id="3.30.450.40">
    <property type="match status" value="1"/>
</dbReference>
<evidence type="ECO:0000259" key="3">
    <source>
        <dbReference type="PROSITE" id="PS50921"/>
    </source>
</evidence>
<reference evidence="4 5" key="1">
    <citation type="submission" date="2013-02" db="EMBL/GenBank/DDBJ databases">
        <title>Draft genome sequence of Amycolatopsis vancoresmycina strain DSM 44592T.</title>
        <authorList>
            <person name="Kumar S."/>
            <person name="Kaur N."/>
            <person name="Kaur C."/>
            <person name="Raghava G.P.S."/>
            <person name="Mayilraj S."/>
        </authorList>
    </citation>
    <scope>NUCLEOTIDE SEQUENCE [LARGE SCALE GENOMIC DNA]</scope>
    <source>
        <strain evidence="4 5">DSM 44592</strain>
    </source>
</reference>
<dbReference type="InterPro" id="IPR005561">
    <property type="entry name" value="ANTAR"/>
</dbReference>
<sequence>MTGGDEQLTARLDEVTLAMESLTAMLDSELDLGQMLQAVCDHAVQVVPGADMASITLVRDGVPETVASTDQRAVNFDREQYRIGDGPCLRAAETGQPVRVGVGAVGDLWPQFVSAAEQLGVASFLAAPLTVDEDMSGAVNLFGFGEHGFSELGTKILELYTATVVIGLRSARRYFAARELVDQLNRALETRAVIDQAKGILMAAHRITAEEAFQRLVKRSQDGNRKLHEVAAEFVTAVATTKSGS</sequence>
<protein>
    <submittedName>
        <fullName evidence="4">Two-component system response regulator</fullName>
    </submittedName>
</protein>
<evidence type="ECO:0000256" key="2">
    <source>
        <dbReference type="ARBA" id="ARBA00023163"/>
    </source>
</evidence>
<dbReference type="SUPFAM" id="SSF55781">
    <property type="entry name" value="GAF domain-like"/>
    <property type="match status" value="1"/>
</dbReference>
<organism evidence="4 5">
    <name type="scientific">Amycolatopsis vancoresmycina DSM 44592</name>
    <dbReference type="NCBI Taxonomy" id="1292037"/>
    <lineage>
        <taxon>Bacteria</taxon>
        <taxon>Bacillati</taxon>
        <taxon>Actinomycetota</taxon>
        <taxon>Actinomycetes</taxon>
        <taxon>Pseudonocardiales</taxon>
        <taxon>Pseudonocardiaceae</taxon>
        <taxon>Amycolatopsis</taxon>
    </lineage>
</organism>
<keyword evidence="1" id="KW-0805">Transcription regulation</keyword>
<dbReference type="PROSITE" id="PS50921">
    <property type="entry name" value="ANTAR"/>
    <property type="match status" value="1"/>
</dbReference>
<evidence type="ECO:0000256" key="1">
    <source>
        <dbReference type="ARBA" id="ARBA00023015"/>
    </source>
</evidence>
<dbReference type="Gene3D" id="1.10.10.10">
    <property type="entry name" value="Winged helix-like DNA-binding domain superfamily/Winged helix DNA-binding domain"/>
    <property type="match status" value="1"/>
</dbReference>
<accession>R1I0A4</accession>
<dbReference type="AlphaFoldDB" id="R1I0A4"/>
<dbReference type="InterPro" id="IPR012074">
    <property type="entry name" value="GAF_ANTAR"/>
</dbReference>
<dbReference type="Pfam" id="PF03861">
    <property type="entry name" value="ANTAR"/>
    <property type="match status" value="1"/>
</dbReference>
<dbReference type="EMBL" id="AOUO01000076">
    <property type="protein sequence ID" value="EOD69240.1"/>
    <property type="molecule type" value="Genomic_DNA"/>
</dbReference>
<dbReference type="SMART" id="SM00065">
    <property type="entry name" value="GAF"/>
    <property type="match status" value="1"/>
</dbReference>
<keyword evidence="5" id="KW-1185">Reference proteome</keyword>
<dbReference type="SMART" id="SM01012">
    <property type="entry name" value="ANTAR"/>
    <property type="match status" value="1"/>
</dbReference>
<evidence type="ECO:0000313" key="5">
    <source>
        <dbReference type="Proteomes" id="UP000014139"/>
    </source>
</evidence>
<dbReference type="OrthoDB" id="4929862at2"/>
<dbReference type="PIRSF" id="PIRSF036625">
    <property type="entry name" value="GAF_ANTAR"/>
    <property type="match status" value="1"/>
</dbReference>
<dbReference type="GO" id="GO:0003723">
    <property type="term" value="F:RNA binding"/>
    <property type="evidence" value="ECO:0007669"/>
    <property type="project" value="InterPro"/>
</dbReference>
<dbReference type="eggNOG" id="COG2203">
    <property type="taxonomic scope" value="Bacteria"/>
</dbReference>
<feature type="domain" description="ANTAR" evidence="3">
    <location>
        <begin position="174"/>
        <end position="235"/>
    </location>
</feature>
<dbReference type="InterPro" id="IPR029016">
    <property type="entry name" value="GAF-like_dom_sf"/>
</dbReference>
<dbReference type="Pfam" id="PF13185">
    <property type="entry name" value="GAF_2"/>
    <property type="match status" value="1"/>
</dbReference>
<name>R1I0A4_9PSEU</name>
<dbReference type="InterPro" id="IPR036388">
    <property type="entry name" value="WH-like_DNA-bd_sf"/>
</dbReference>